<evidence type="ECO:0000256" key="2">
    <source>
        <dbReference type="ARBA" id="ARBA00022630"/>
    </source>
</evidence>
<reference evidence="5 6" key="1">
    <citation type="submission" date="2015-11" db="EMBL/GenBank/DDBJ databases">
        <title>Ensifer anhuiense sp. nov., an effective nitrogen fixation bacterium with Glycine soja.</title>
        <authorList>
            <person name="Yan H."/>
            <person name="Chen W."/>
        </authorList>
    </citation>
    <scope>NUCLEOTIDE SEQUENCE [LARGE SCALE GENOMIC DNA]</scope>
    <source>
        <strain evidence="5 6">LMG 7837</strain>
    </source>
</reference>
<dbReference type="InterPro" id="IPR023753">
    <property type="entry name" value="FAD/NAD-binding_dom"/>
</dbReference>
<proteinExistence type="predicted"/>
<dbReference type="PRINTS" id="PR00469">
    <property type="entry name" value="PNDRDTASEII"/>
</dbReference>
<accession>A0A178YG53</accession>
<gene>
    <name evidence="5" type="ORF">ATB98_10670</name>
</gene>
<evidence type="ECO:0000256" key="3">
    <source>
        <dbReference type="ARBA" id="ARBA00023002"/>
    </source>
</evidence>
<dbReference type="PRINTS" id="PR00368">
    <property type="entry name" value="FADPNR"/>
</dbReference>
<dbReference type="OrthoDB" id="9786503at2"/>
<dbReference type="RefSeq" id="WP_066873060.1">
    <property type="nucleotide sequence ID" value="NZ_LNQB01000069.1"/>
</dbReference>
<dbReference type="Proteomes" id="UP000078507">
    <property type="component" value="Unassembled WGS sequence"/>
</dbReference>
<feature type="domain" description="FAD/NAD(P)-binding" evidence="4">
    <location>
        <begin position="4"/>
        <end position="140"/>
    </location>
</feature>
<dbReference type="AlphaFoldDB" id="A0A178YG53"/>
<evidence type="ECO:0000259" key="4">
    <source>
        <dbReference type="Pfam" id="PF07992"/>
    </source>
</evidence>
<feature type="domain" description="FAD/NAD(P)-binding" evidence="4">
    <location>
        <begin position="178"/>
        <end position="280"/>
    </location>
</feature>
<dbReference type="Gene3D" id="3.50.50.60">
    <property type="entry name" value="FAD/NAD(P)-binding domain"/>
    <property type="match status" value="2"/>
</dbReference>
<evidence type="ECO:0000313" key="5">
    <source>
        <dbReference type="EMBL" id="OAP46427.1"/>
    </source>
</evidence>
<evidence type="ECO:0000313" key="6">
    <source>
        <dbReference type="Proteomes" id="UP000078507"/>
    </source>
</evidence>
<organism evidence="5 6">
    <name type="scientific">Sinorhizobium saheli</name>
    <dbReference type="NCBI Taxonomy" id="36856"/>
    <lineage>
        <taxon>Bacteria</taxon>
        <taxon>Pseudomonadati</taxon>
        <taxon>Pseudomonadota</taxon>
        <taxon>Alphaproteobacteria</taxon>
        <taxon>Hyphomicrobiales</taxon>
        <taxon>Rhizobiaceae</taxon>
        <taxon>Sinorhizobium/Ensifer group</taxon>
        <taxon>Sinorhizobium</taxon>
    </lineage>
</organism>
<name>A0A178YG53_SINSA</name>
<protein>
    <recommendedName>
        <fullName evidence="1">Thioredoxin reductase</fullName>
    </recommendedName>
</protein>
<keyword evidence="2" id="KW-0285">Flavoprotein</keyword>
<dbReference type="InterPro" id="IPR036188">
    <property type="entry name" value="FAD/NAD-bd_sf"/>
</dbReference>
<evidence type="ECO:0000256" key="1">
    <source>
        <dbReference type="ARBA" id="ARBA00018719"/>
    </source>
</evidence>
<dbReference type="STRING" id="36856.ATB98_10670"/>
<keyword evidence="3" id="KW-0560">Oxidoreductase</keyword>
<dbReference type="SUPFAM" id="SSF51905">
    <property type="entry name" value="FAD/NAD(P)-binding domain"/>
    <property type="match status" value="1"/>
</dbReference>
<keyword evidence="6" id="KW-1185">Reference proteome</keyword>
<dbReference type="InterPro" id="IPR050097">
    <property type="entry name" value="Ferredoxin-NADP_redctase_2"/>
</dbReference>
<dbReference type="GO" id="GO:0016491">
    <property type="term" value="F:oxidoreductase activity"/>
    <property type="evidence" value="ECO:0007669"/>
    <property type="project" value="UniProtKB-KW"/>
</dbReference>
<sequence>MAIDVAIVGGSYAGLSAGLLLARARRSVVVIDARLPRNRFAEASHGFLTRDGEAAAAIADSGRLQLLAYTNVRFVEGTAEAAAREGAHFVVSLGNEKITARRLILATGVVDELPAIPGLQEGWGRTVFHCPYCHGYELGLGRIGLLATGEDSLHQAMMLPDWGPTTFFLNDAFEPDAAQEAMLRARGVEIEREWVLAVEGERPTVILDGGRAIPLEGLFVAPRTRMASDLPAALGCAFAEGPLGPHIRTNEAKETSVPGVYACGDAAREAGSVSHAVGDGVTAAIAAHRSLIFDVH</sequence>
<comment type="caution">
    <text evidence="5">The sequence shown here is derived from an EMBL/GenBank/DDBJ whole genome shotgun (WGS) entry which is preliminary data.</text>
</comment>
<dbReference type="PANTHER" id="PTHR48105">
    <property type="entry name" value="THIOREDOXIN REDUCTASE 1-RELATED-RELATED"/>
    <property type="match status" value="1"/>
</dbReference>
<dbReference type="EMBL" id="LNQB01000069">
    <property type="protein sequence ID" value="OAP46427.1"/>
    <property type="molecule type" value="Genomic_DNA"/>
</dbReference>
<dbReference type="Pfam" id="PF07992">
    <property type="entry name" value="Pyr_redox_2"/>
    <property type="match status" value="2"/>
</dbReference>